<dbReference type="Gene3D" id="1.10.443.10">
    <property type="entry name" value="Intergrase catalytic core"/>
    <property type="match status" value="1"/>
</dbReference>
<comment type="caution">
    <text evidence="8">The sequence shown here is derived from an EMBL/GenBank/DDBJ whole genome shotgun (WGS) entry which is preliminary data.</text>
</comment>
<dbReference type="InterPro" id="IPR010998">
    <property type="entry name" value="Integrase_recombinase_N"/>
</dbReference>
<dbReference type="InterPro" id="IPR053876">
    <property type="entry name" value="Phage_int_M"/>
</dbReference>
<evidence type="ECO:0000256" key="1">
    <source>
        <dbReference type="ARBA" id="ARBA00008857"/>
    </source>
</evidence>
<evidence type="ECO:0000256" key="3">
    <source>
        <dbReference type="ARBA" id="ARBA00023125"/>
    </source>
</evidence>
<dbReference type="PANTHER" id="PTHR30629">
    <property type="entry name" value="PROPHAGE INTEGRASE"/>
    <property type="match status" value="1"/>
</dbReference>
<dbReference type="InterPro" id="IPR025166">
    <property type="entry name" value="Integrase_DNA_bind_dom"/>
</dbReference>
<evidence type="ECO:0000259" key="6">
    <source>
        <dbReference type="PROSITE" id="PS51898"/>
    </source>
</evidence>
<dbReference type="GO" id="GO:0015074">
    <property type="term" value="P:DNA integration"/>
    <property type="evidence" value="ECO:0007669"/>
    <property type="project" value="UniProtKB-KW"/>
</dbReference>
<dbReference type="PROSITE" id="PS51898">
    <property type="entry name" value="TYR_RECOMBINASE"/>
    <property type="match status" value="1"/>
</dbReference>
<protein>
    <recommendedName>
        <fullName evidence="10">Integrase</fullName>
    </recommendedName>
</protein>
<evidence type="ECO:0000256" key="5">
    <source>
        <dbReference type="PROSITE-ProRule" id="PRU01248"/>
    </source>
</evidence>
<proteinExistence type="inferred from homology"/>
<dbReference type="SUPFAM" id="SSF56349">
    <property type="entry name" value="DNA breaking-rejoining enzymes"/>
    <property type="match status" value="1"/>
</dbReference>
<dbReference type="AlphaFoldDB" id="A0A1V3NRE0"/>
<evidence type="ECO:0000256" key="2">
    <source>
        <dbReference type="ARBA" id="ARBA00022908"/>
    </source>
</evidence>
<dbReference type="PROSITE" id="PS51900">
    <property type="entry name" value="CB"/>
    <property type="match status" value="1"/>
</dbReference>
<evidence type="ECO:0000256" key="4">
    <source>
        <dbReference type="ARBA" id="ARBA00023172"/>
    </source>
</evidence>
<dbReference type="Proteomes" id="UP000189462">
    <property type="component" value="Unassembled WGS sequence"/>
</dbReference>
<dbReference type="Pfam" id="PF22022">
    <property type="entry name" value="Phage_int_M"/>
    <property type="match status" value="1"/>
</dbReference>
<evidence type="ECO:0000313" key="8">
    <source>
        <dbReference type="EMBL" id="OOG27667.1"/>
    </source>
</evidence>
<dbReference type="Gene3D" id="1.10.150.130">
    <property type="match status" value="1"/>
</dbReference>
<feature type="domain" description="Core-binding (CB)" evidence="7">
    <location>
        <begin position="110"/>
        <end position="193"/>
    </location>
</feature>
<gene>
    <name evidence="8" type="ORF">B1C78_03180</name>
</gene>
<keyword evidence="9" id="KW-1185">Reference proteome</keyword>
<evidence type="ECO:0000313" key="9">
    <source>
        <dbReference type="Proteomes" id="UP000189462"/>
    </source>
</evidence>
<keyword evidence="3 5" id="KW-0238">DNA-binding</keyword>
<feature type="domain" description="Tyr recombinase" evidence="6">
    <location>
        <begin position="225"/>
        <end position="413"/>
    </location>
</feature>
<dbReference type="Pfam" id="PF00589">
    <property type="entry name" value="Phage_integrase"/>
    <property type="match status" value="1"/>
</dbReference>
<dbReference type="OrthoDB" id="9795573at2"/>
<dbReference type="PANTHER" id="PTHR30629:SF2">
    <property type="entry name" value="PROPHAGE INTEGRASE INTS-RELATED"/>
    <property type="match status" value="1"/>
</dbReference>
<dbReference type="InterPro" id="IPR002104">
    <property type="entry name" value="Integrase_catalytic"/>
</dbReference>
<reference evidence="8 9" key="1">
    <citation type="submission" date="2017-02" db="EMBL/GenBank/DDBJ databases">
        <title>Genomic diversity within the haloalkaliphilic genus Thioalkalivibrio.</title>
        <authorList>
            <person name="Ahn A.-C."/>
            <person name="Meier-Kolthoff J."/>
            <person name="Overmars L."/>
            <person name="Richter M."/>
            <person name="Woyke T."/>
            <person name="Sorokin D.Y."/>
            <person name="Muyzer G."/>
        </authorList>
    </citation>
    <scope>NUCLEOTIDE SEQUENCE [LARGE SCALE GENOMIC DNA]</scope>
    <source>
        <strain evidence="8 9">ALJD</strain>
    </source>
</reference>
<name>A0A1V3NRE0_9GAMM</name>
<dbReference type="GO" id="GO:0003677">
    <property type="term" value="F:DNA binding"/>
    <property type="evidence" value="ECO:0007669"/>
    <property type="project" value="UniProtKB-UniRule"/>
</dbReference>
<dbReference type="Gene3D" id="3.30.160.390">
    <property type="entry name" value="Integrase, DNA-binding domain"/>
    <property type="match status" value="1"/>
</dbReference>
<dbReference type="EMBL" id="MVBK01000018">
    <property type="protein sequence ID" value="OOG27667.1"/>
    <property type="molecule type" value="Genomic_DNA"/>
</dbReference>
<evidence type="ECO:0008006" key="10">
    <source>
        <dbReference type="Google" id="ProtNLM"/>
    </source>
</evidence>
<dbReference type="Pfam" id="PF13356">
    <property type="entry name" value="Arm-DNA-bind_3"/>
    <property type="match status" value="1"/>
</dbReference>
<keyword evidence="4" id="KW-0233">DNA recombination</keyword>
<dbReference type="STRING" id="108003.B1C78_03180"/>
<organism evidence="8 9">
    <name type="scientific">Thioalkalivibrio denitrificans</name>
    <dbReference type="NCBI Taxonomy" id="108003"/>
    <lineage>
        <taxon>Bacteria</taxon>
        <taxon>Pseudomonadati</taxon>
        <taxon>Pseudomonadota</taxon>
        <taxon>Gammaproteobacteria</taxon>
        <taxon>Chromatiales</taxon>
        <taxon>Ectothiorhodospiraceae</taxon>
        <taxon>Thioalkalivibrio</taxon>
    </lineage>
</organism>
<dbReference type="InterPro" id="IPR013762">
    <property type="entry name" value="Integrase-like_cat_sf"/>
</dbReference>
<dbReference type="InterPro" id="IPR011010">
    <property type="entry name" value="DNA_brk_join_enz"/>
</dbReference>
<comment type="similarity">
    <text evidence="1">Belongs to the 'phage' integrase family.</text>
</comment>
<dbReference type="GO" id="GO:0006310">
    <property type="term" value="P:DNA recombination"/>
    <property type="evidence" value="ECO:0007669"/>
    <property type="project" value="UniProtKB-KW"/>
</dbReference>
<dbReference type="InterPro" id="IPR044068">
    <property type="entry name" value="CB"/>
</dbReference>
<dbReference type="InterPro" id="IPR038488">
    <property type="entry name" value="Integrase_DNA-bd_sf"/>
</dbReference>
<dbReference type="RefSeq" id="WP_077277684.1">
    <property type="nucleotide sequence ID" value="NZ_MVBK01000018.1"/>
</dbReference>
<sequence length="439" mass="48764">MAKLTKPFIEQIPATGKLQVIYDDDKKAPSGFGVTVSPKGVKSYFVRYAYNGIDKRAVIGKVADWSLTAARLEAEDMRKAFAQGRDLKAERRAAIEAAKQARRDTREGRNTLEALIGDYHAYLKARGKPSAGEAYRRLKRHVIDAQPDLAKKPAREIVPDDVMTIIRKVAGEGKERTADQVRAYLRAAYSIAMRAPYDPLLPAELKDYGVQSDPTAPIAVIPVRTSERVLTRKELVNYLHAIEGEDLQQKALKLALYAGGQRMSQLLRAKLSDYDAEHKTLTLYDGKGKRAQPRVHVLPLGPVAASIVRGLVERARSLSSDESEDQGPPFLFASRGAAMYPGEPGKYLRELIDANGWPSFNLRDVRRTVETEMARLGIGKDIRAHVLSHGIGGLQDKHYDRHAYTTEKREALRKWERHLAGLMAPKKKAGKVVALGARA</sequence>
<keyword evidence="2" id="KW-0229">DNA integration</keyword>
<evidence type="ECO:0000259" key="7">
    <source>
        <dbReference type="PROSITE" id="PS51900"/>
    </source>
</evidence>
<accession>A0A1V3NRE0</accession>
<dbReference type="InterPro" id="IPR050808">
    <property type="entry name" value="Phage_Integrase"/>
</dbReference>